<evidence type="ECO:0000313" key="1">
    <source>
        <dbReference type="EMBL" id="KAF3593085.1"/>
    </source>
</evidence>
<sequence length="120" mass="13477">MIMSKASSVSWEHTKLVRREGGRLDSTLKGMNSLEDGCNIETGFMEVPWKERARRSMDAPDEVTGGDCRPLDIVRLMIRHSSIEPWLGRFRRTLHGLGLAAKSGSPTSRWIYGDLTLESS</sequence>
<proteinExistence type="predicted"/>
<dbReference type="Proteomes" id="UP000266723">
    <property type="component" value="Unassembled WGS sequence"/>
</dbReference>
<organism evidence="1 2">
    <name type="scientific">Brassica cretica</name>
    <name type="common">Mustard</name>
    <dbReference type="NCBI Taxonomy" id="69181"/>
    <lineage>
        <taxon>Eukaryota</taxon>
        <taxon>Viridiplantae</taxon>
        <taxon>Streptophyta</taxon>
        <taxon>Embryophyta</taxon>
        <taxon>Tracheophyta</taxon>
        <taxon>Spermatophyta</taxon>
        <taxon>Magnoliopsida</taxon>
        <taxon>eudicotyledons</taxon>
        <taxon>Gunneridae</taxon>
        <taxon>Pentapetalae</taxon>
        <taxon>rosids</taxon>
        <taxon>malvids</taxon>
        <taxon>Brassicales</taxon>
        <taxon>Brassicaceae</taxon>
        <taxon>Brassiceae</taxon>
        <taxon>Brassica</taxon>
    </lineage>
</organism>
<protein>
    <submittedName>
        <fullName evidence="1">Uncharacterized protein</fullName>
    </submittedName>
</protein>
<name>A0ABQ7E953_BRACR</name>
<evidence type="ECO:0000313" key="2">
    <source>
        <dbReference type="Proteomes" id="UP000266723"/>
    </source>
</evidence>
<accession>A0ABQ7E953</accession>
<gene>
    <name evidence="1" type="ORF">DY000_02020079</name>
</gene>
<comment type="caution">
    <text evidence="1">The sequence shown here is derived from an EMBL/GenBank/DDBJ whole genome shotgun (WGS) entry which is preliminary data.</text>
</comment>
<dbReference type="EMBL" id="QGKV02000299">
    <property type="protein sequence ID" value="KAF3593085.1"/>
    <property type="molecule type" value="Genomic_DNA"/>
</dbReference>
<keyword evidence="2" id="KW-1185">Reference proteome</keyword>
<reference evidence="1 2" key="1">
    <citation type="journal article" date="2020" name="BMC Genomics">
        <title>Intraspecific diversification of the crop wild relative Brassica cretica Lam. using demographic model selection.</title>
        <authorList>
            <person name="Kioukis A."/>
            <person name="Michalopoulou V.A."/>
            <person name="Briers L."/>
            <person name="Pirintsos S."/>
            <person name="Studholme D.J."/>
            <person name="Pavlidis P."/>
            <person name="Sarris P.F."/>
        </authorList>
    </citation>
    <scope>NUCLEOTIDE SEQUENCE [LARGE SCALE GENOMIC DNA]</scope>
    <source>
        <strain evidence="2">cv. PFS-1207/04</strain>
    </source>
</reference>